<protein>
    <submittedName>
        <fullName evidence="1">Uncharacterized protein</fullName>
    </submittedName>
</protein>
<sequence length="51" mass="6021">MISMKHVNFFEDYLNDRNTVKSLSATCGVRMIFAICRLLSYIKLTNHYYAK</sequence>
<organism evidence="1 2">
    <name type="scientific">Leuconostoc gasicomitatum</name>
    <dbReference type="NCBI Taxonomy" id="115778"/>
    <lineage>
        <taxon>Bacteria</taxon>
        <taxon>Bacillati</taxon>
        <taxon>Bacillota</taxon>
        <taxon>Bacilli</taxon>
        <taxon>Lactobacillales</taxon>
        <taxon>Lactobacillaceae</taxon>
        <taxon>Leuconostoc</taxon>
        <taxon>Leuconostoc gelidum group</taxon>
    </lineage>
</organism>
<dbReference type="Proteomes" id="UP000199271">
    <property type="component" value="Unassembled WGS sequence"/>
</dbReference>
<proteinExistence type="predicted"/>
<name>A0ABP2B9K3_9LACO</name>
<dbReference type="EMBL" id="FBSY01000014">
    <property type="protein sequence ID" value="CUW14191.1"/>
    <property type="molecule type" value="Genomic_DNA"/>
</dbReference>
<gene>
    <name evidence="1" type="ORF">C122C_0024</name>
</gene>
<accession>A0ABP2B9K3</accession>
<keyword evidence="2" id="KW-1185">Reference proteome</keyword>
<evidence type="ECO:0000313" key="1">
    <source>
        <dbReference type="EMBL" id="CUW14191.1"/>
    </source>
</evidence>
<reference evidence="1 2" key="1">
    <citation type="submission" date="2015-12" db="EMBL/GenBank/DDBJ databases">
        <authorList>
            <person name="Andreevskaya M."/>
        </authorList>
    </citation>
    <scope>NUCLEOTIDE SEQUENCE [LARGE SCALE GENOMIC DNA]</scope>
    <source>
        <strain evidence="1 2">C122c</strain>
    </source>
</reference>
<evidence type="ECO:0000313" key="2">
    <source>
        <dbReference type="Proteomes" id="UP000199271"/>
    </source>
</evidence>
<comment type="caution">
    <text evidence="1">The sequence shown here is derived from an EMBL/GenBank/DDBJ whole genome shotgun (WGS) entry which is preliminary data.</text>
</comment>